<feature type="region of interest" description="Disordered" evidence="1">
    <location>
        <begin position="370"/>
        <end position="399"/>
    </location>
</feature>
<dbReference type="OrthoDB" id="5599646at2759"/>
<dbReference type="STRING" id="321146.A0A139GZR1"/>
<dbReference type="GO" id="GO:0005730">
    <property type="term" value="C:nucleolus"/>
    <property type="evidence" value="ECO:0007669"/>
    <property type="project" value="InterPro"/>
</dbReference>
<reference evidence="3 4" key="1">
    <citation type="submission" date="2015-07" db="EMBL/GenBank/DDBJ databases">
        <title>Comparative genomics of the Sigatoka disease complex on banana suggests a link between parallel evolutionary changes in Pseudocercospora fijiensis and Pseudocercospora eumusae and increased virulence on the banana host.</title>
        <authorList>
            <person name="Chang T.-C."/>
            <person name="Salvucci A."/>
            <person name="Crous P.W."/>
            <person name="Stergiopoulos I."/>
        </authorList>
    </citation>
    <scope>NUCLEOTIDE SEQUENCE [LARGE SCALE GENOMIC DNA]</scope>
    <source>
        <strain evidence="3 4">CBS 114824</strain>
    </source>
</reference>
<evidence type="ECO:0000313" key="4">
    <source>
        <dbReference type="Proteomes" id="UP000070133"/>
    </source>
</evidence>
<feature type="compositionally biased region" description="Low complexity" evidence="1">
    <location>
        <begin position="129"/>
        <end position="147"/>
    </location>
</feature>
<feature type="compositionally biased region" description="Acidic residues" evidence="1">
    <location>
        <begin position="171"/>
        <end position="181"/>
    </location>
</feature>
<gene>
    <name evidence="3" type="ORF">AC578_829</name>
</gene>
<feature type="region of interest" description="Disordered" evidence="1">
    <location>
        <begin position="46"/>
        <end position="327"/>
    </location>
</feature>
<feature type="compositionally biased region" description="Basic and acidic residues" evidence="1">
    <location>
        <begin position="246"/>
        <end position="261"/>
    </location>
</feature>
<protein>
    <recommendedName>
        <fullName evidence="2">Srp40 C-terminal domain-containing protein</fullName>
    </recommendedName>
</protein>
<name>A0A139GZR1_9PEZI</name>
<dbReference type="PANTHER" id="PTHR23216">
    <property type="entry name" value="NUCLEOLAR AND COILED-BODY PHOSPHOPROTEIN 1"/>
    <property type="match status" value="1"/>
</dbReference>
<feature type="domain" description="Srp40 C-terminal" evidence="2">
    <location>
        <begin position="330"/>
        <end position="386"/>
    </location>
</feature>
<dbReference type="GO" id="GO:0005654">
    <property type="term" value="C:nucleoplasm"/>
    <property type="evidence" value="ECO:0007669"/>
    <property type="project" value="TreeGrafter"/>
</dbReference>
<feature type="compositionally biased region" description="Low complexity" evidence="1">
    <location>
        <begin position="160"/>
        <end position="170"/>
    </location>
</feature>
<dbReference type="InterPro" id="IPR007718">
    <property type="entry name" value="Srp40_C"/>
</dbReference>
<dbReference type="EMBL" id="LFZN01000204">
    <property type="protein sequence ID" value="KXS95703.1"/>
    <property type="molecule type" value="Genomic_DNA"/>
</dbReference>
<feature type="compositionally biased region" description="Basic and acidic residues" evidence="1">
    <location>
        <begin position="296"/>
        <end position="308"/>
    </location>
</feature>
<dbReference type="InterPro" id="IPR039191">
    <property type="entry name" value="Nopp140-like"/>
</dbReference>
<evidence type="ECO:0000313" key="3">
    <source>
        <dbReference type="EMBL" id="KXS95703.1"/>
    </source>
</evidence>
<dbReference type="AlphaFoldDB" id="A0A139GZR1"/>
<organism evidence="3 4">
    <name type="scientific">Pseudocercospora eumusae</name>
    <dbReference type="NCBI Taxonomy" id="321146"/>
    <lineage>
        <taxon>Eukaryota</taxon>
        <taxon>Fungi</taxon>
        <taxon>Dikarya</taxon>
        <taxon>Ascomycota</taxon>
        <taxon>Pezizomycotina</taxon>
        <taxon>Dothideomycetes</taxon>
        <taxon>Dothideomycetidae</taxon>
        <taxon>Mycosphaerellales</taxon>
        <taxon>Mycosphaerellaceae</taxon>
        <taxon>Pseudocercospora</taxon>
    </lineage>
</organism>
<dbReference type="PANTHER" id="PTHR23216:SF1">
    <property type="entry name" value="NUCLEOLAR AND COILED-BODY PHOSPHOPROTEIN 1"/>
    <property type="match status" value="1"/>
</dbReference>
<dbReference type="Pfam" id="PF05022">
    <property type="entry name" value="SRP40_C"/>
    <property type="match status" value="1"/>
</dbReference>
<feature type="compositionally biased region" description="Acidic residues" evidence="1">
    <location>
        <begin position="214"/>
        <end position="224"/>
    </location>
</feature>
<accession>A0A139GZR1</accession>
<evidence type="ECO:0000256" key="1">
    <source>
        <dbReference type="SAM" id="MobiDB-lite"/>
    </source>
</evidence>
<evidence type="ECO:0000259" key="2">
    <source>
        <dbReference type="Pfam" id="PF05022"/>
    </source>
</evidence>
<proteinExistence type="predicted"/>
<dbReference type="Proteomes" id="UP000070133">
    <property type="component" value="Unassembled WGS sequence"/>
</dbReference>
<comment type="caution">
    <text evidence="3">The sequence shown here is derived from an EMBL/GenBank/DDBJ whole genome shotgun (WGS) entry which is preliminary data.</text>
</comment>
<feature type="compositionally biased region" description="Low complexity" evidence="1">
    <location>
        <begin position="196"/>
        <end position="213"/>
    </location>
</feature>
<feature type="compositionally biased region" description="Acidic residues" evidence="1">
    <location>
        <begin position="93"/>
        <end position="125"/>
    </location>
</feature>
<keyword evidence="4" id="KW-1185">Reference proteome</keyword>
<feature type="compositionally biased region" description="Low complexity" evidence="1">
    <location>
        <begin position="225"/>
        <end position="238"/>
    </location>
</feature>
<sequence>MADQHVPDGLWPHNTPAPKLPDLLAQISKFLGDLGYSKTVASLDKDAAKNGVAKPSHSDERTSLLNYYQPTTPPTTAGATDDSSDSSSSDSESGSESDDESENDEAEGLLVDVEAEETSDDDSDEKSDSGSSSDSSDSDSSSVGEVKVSSKRKRVATPPSSDDGSSSSSEADSDSDSSSDETDARPAKRTKVGPASSPSDSGSDASSSSGSDSSDSDSESDTSDSDSSSSSDSDSEAAPPKKEKKVKKEPVAKEKKPDTSVRKASVAISRKEAKKDGSQSSATLDAESAGETPGESEEKSGMHPDRLKRLPQLQKNVTAIVDGKKKKQVPFSRIPADQYVDPRFASNEYVSYDYADRAYQDLVVTKGKGFTKEKNKKKRGKNNSTHLRQTSARDRRSRMDEEFGSFEDDFSGGNAFGFKEDLWDFCAGVGFNPILTCSAGAYRGGAIDLTPKGIKFED</sequence>